<dbReference type="CDD" id="cd00448">
    <property type="entry name" value="YjgF_YER057c_UK114_family"/>
    <property type="match status" value="1"/>
</dbReference>
<comment type="caution">
    <text evidence="1">The sequence shown here is derived from an EMBL/GenBank/DDBJ whole genome shotgun (WGS) entry which is preliminary data.</text>
</comment>
<sequence>MSKRIEPAGWAPPSGYANGMLASGRFLAIAGQVGWDARQQLVSNDFLAQAEQAMRNISEVLRTAGGAPEHLVRMTWYVLDAAEYRANAKALGAAYRELFGSHYPAMTLIVVAGLLEAGARVEIEATAVLPVL</sequence>
<reference evidence="1" key="1">
    <citation type="submission" date="2009-10" db="EMBL/GenBank/DDBJ databases">
        <title>Diversity of trophic interactions inside an arsenic-rich microbial ecosystem.</title>
        <authorList>
            <person name="Bertin P.N."/>
            <person name="Heinrich-Salmeron A."/>
            <person name="Pelletier E."/>
            <person name="Goulhen-Chollet F."/>
            <person name="Arsene-Ploetze F."/>
            <person name="Gallien S."/>
            <person name="Calteau A."/>
            <person name="Vallenet D."/>
            <person name="Casiot C."/>
            <person name="Chane-Woon-Ming B."/>
            <person name="Giloteaux L."/>
            <person name="Barakat M."/>
            <person name="Bonnefoy V."/>
            <person name="Bruneel O."/>
            <person name="Chandler M."/>
            <person name="Cleiss J."/>
            <person name="Duran R."/>
            <person name="Elbaz-Poulichet F."/>
            <person name="Fonknechten N."/>
            <person name="Lauga B."/>
            <person name="Mornico D."/>
            <person name="Ortet P."/>
            <person name="Schaeffer C."/>
            <person name="Siguier P."/>
            <person name="Alexander Thil Smith A."/>
            <person name="Van Dorsselaer A."/>
            <person name="Weissenbach J."/>
            <person name="Medigue C."/>
            <person name="Le Paslier D."/>
        </authorList>
    </citation>
    <scope>NUCLEOTIDE SEQUENCE</scope>
</reference>
<dbReference type="InterPro" id="IPR006175">
    <property type="entry name" value="YjgF/YER057c/UK114"/>
</dbReference>
<dbReference type="PANTHER" id="PTHR43857">
    <property type="entry name" value="BLR7761 PROTEIN"/>
    <property type="match status" value="1"/>
</dbReference>
<gene>
    <name evidence="1" type="ORF">CARN1_1608</name>
</gene>
<dbReference type="SUPFAM" id="SSF55298">
    <property type="entry name" value="YjgF-like"/>
    <property type="match status" value="1"/>
</dbReference>
<dbReference type="InterPro" id="IPR035959">
    <property type="entry name" value="RutC-like_sf"/>
</dbReference>
<proteinExistence type="predicted"/>
<dbReference type="Gene3D" id="3.30.1330.40">
    <property type="entry name" value="RutC-like"/>
    <property type="match status" value="1"/>
</dbReference>
<dbReference type="Pfam" id="PF01042">
    <property type="entry name" value="Ribonuc_L-PSP"/>
    <property type="match status" value="1"/>
</dbReference>
<evidence type="ECO:0000313" key="1">
    <source>
        <dbReference type="EMBL" id="CBH74506.1"/>
    </source>
</evidence>
<organism evidence="1">
    <name type="scientific">mine drainage metagenome</name>
    <dbReference type="NCBI Taxonomy" id="410659"/>
    <lineage>
        <taxon>unclassified sequences</taxon>
        <taxon>metagenomes</taxon>
        <taxon>ecological metagenomes</taxon>
    </lineage>
</organism>
<dbReference type="PANTHER" id="PTHR43857:SF1">
    <property type="entry name" value="YJGH FAMILY PROTEIN"/>
    <property type="match status" value="1"/>
</dbReference>
<name>E6PDH1_9ZZZZ</name>
<accession>E6PDH1</accession>
<dbReference type="EMBL" id="CABL01000002">
    <property type="protein sequence ID" value="CBH74506.1"/>
    <property type="molecule type" value="Genomic_DNA"/>
</dbReference>
<dbReference type="AlphaFoldDB" id="E6PDH1"/>
<protein>
    <submittedName>
        <fullName evidence="1">Endoribonuclease L-PSP</fullName>
    </submittedName>
</protein>